<evidence type="ECO:0000256" key="6">
    <source>
        <dbReference type="ARBA" id="ARBA00022989"/>
    </source>
</evidence>
<dbReference type="Proteomes" id="UP000238479">
    <property type="component" value="Chromosome 4"/>
</dbReference>
<sequence>MRLRLYPPVVSIIRTVEKEVTLGRLIVPANVELHVPNLVFHHDPQLWGEDVHLFKPERFSEGVAKATNHNMVVYLPFGMGPRNCVGSGAALR</sequence>
<dbReference type="InterPro" id="IPR036396">
    <property type="entry name" value="Cyt_P450_sf"/>
</dbReference>
<keyword evidence="13" id="KW-1185">Reference proteome</keyword>
<evidence type="ECO:0000256" key="7">
    <source>
        <dbReference type="ARBA" id="ARBA00023002"/>
    </source>
</evidence>
<dbReference type="PANTHER" id="PTHR24282">
    <property type="entry name" value="CYTOCHROME P450 FAMILY MEMBER"/>
    <property type="match status" value="1"/>
</dbReference>
<dbReference type="PANTHER" id="PTHR24282:SF20">
    <property type="entry name" value="CYTOCHROME P450 CYP749A22-LIKE"/>
    <property type="match status" value="1"/>
</dbReference>
<keyword evidence="6" id="KW-1133">Transmembrane helix</keyword>
<evidence type="ECO:0000256" key="9">
    <source>
        <dbReference type="ARBA" id="ARBA00023033"/>
    </source>
</evidence>
<organism evidence="12 13">
    <name type="scientific">Rosa chinensis</name>
    <name type="common">China rose</name>
    <dbReference type="NCBI Taxonomy" id="74649"/>
    <lineage>
        <taxon>Eukaryota</taxon>
        <taxon>Viridiplantae</taxon>
        <taxon>Streptophyta</taxon>
        <taxon>Embryophyta</taxon>
        <taxon>Tracheophyta</taxon>
        <taxon>Spermatophyta</taxon>
        <taxon>Magnoliopsida</taxon>
        <taxon>eudicotyledons</taxon>
        <taxon>Gunneridae</taxon>
        <taxon>Pentapetalae</taxon>
        <taxon>rosids</taxon>
        <taxon>fabids</taxon>
        <taxon>Rosales</taxon>
        <taxon>Rosaceae</taxon>
        <taxon>Rosoideae</taxon>
        <taxon>Rosoideae incertae sedis</taxon>
        <taxon>Rosa</taxon>
    </lineage>
</organism>
<protein>
    <submittedName>
        <fullName evidence="12">Putative 11-oxo-beta-amyrin 30-oxidase</fullName>
        <ecNumber evidence="12">1.14.14.115</ecNumber>
    </submittedName>
</protein>
<evidence type="ECO:0000256" key="2">
    <source>
        <dbReference type="ARBA" id="ARBA00010617"/>
    </source>
</evidence>
<keyword evidence="4" id="KW-0812">Transmembrane</keyword>
<dbReference type="AlphaFoldDB" id="A0A2P6R285"/>
<keyword evidence="3 11" id="KW-0349">Heme</keyword>
<dbReference type="GO" id="GO:0016020">
    <property type="term" value="C:membrane"/>
    <property type="evidence" value="ECO:0007669"/>
    <property type="project" value="UniProtKB-SubCell"/>
</dbReference>
<dbReference type="InterPro" id="IPR001128">
    <property type="entry name" value="Cyt_P450"/>
</dbReference>
<dbReference type="EMBL" id="PDCK01000042">
    <property type="protein sequence ID" value="PRQ40551.1"/>
    <property type="molecule type" value="Genomic_DNA"/>
</dbReference>
<dbReference type="SUPFAM" id="SSF48264">
    <property type="entry name" value="Cytochrome P450"/>
    <property type="match status" value="1"/>
</dbReference>
<evidence type="ECO:0000256" key="5">
    <source>
        <dbReference type="ARBA" id="ARBA00022723"/>
    </source>
</evidence>
<dbReference type="GO" id="GO:0020037">
    <property type="term" value="F:heme binding"/>
    <property type="evidence" value="ECO:0007669"/>
    <property type="project" value="InterPro"/>
</dbReference>
<comment type="similarity">
    <text evidence="2 11">Belongs to the cytochrome P450 family.</text>
</comment>
<evidence type="ECO:0000256" key="10">
    <source>
        <dbReference type="ARBA" id="ARBA00023136"/>
    </source>
</evidence>
<keyword evidence="9 11" id="KW-0503">Monooxygenase</keyword>
<keyword evidence="5 11" id="KW-0479">Metal-binding</keyword>
<name>A0A2P6R285_ROSCH</name>
<dbReference type="InterPro" id="IPR050665">
    <property type="entry name" value="Cytochrome_P450_Monooxygen"/>
</dbReference>
<dbReference type="STRING" id="74649.A0A2P6R285"/>
<evidence type="ECO:0000256" key="8">
    <source>
        <dbReference type="ARBA" id="ARBA00023004"/>
    </source>
</evidence>
<dbReference type="GO" id="GO:0005506">
    <property type="term" value="F:iron ion binding"/>
    <property type="evidence" value="ECO:0007669"/>
    <property type="project" value="InterPro"/>
</dbReference>
<dbReference type="InterPro" id="IPR017972">
    <property type="entry name" value="Cyt_P450_CS"/>
</dbReference>
<comment type="subcellular location">
    <subcellularLocation>
        <location evidence="1">Membrane</location>
        <topology evidence="1">Single-pass membrane protein</topology>
    </subcellularLocation>
</comment>
<dbReference type="EC" id="1.14.14.115" evidence="12"/>
<dbReference type="Gramene" id="PRQ40551">
    <property type="protein sequence ID" value="PRQ40551"/>
    <property type="gene ID" value="RchiOBHm_Chr4g0437251"/>
</dbReference>
<evidence type="ECO:0000256" key="1">
    <source>
        <dbReference type="ARBA" id="ARBA00004167"/>
    </source>
</evidence>
<dbReference type="GO" id="GO:0102375">
    <property type="term" value="F:11-oxo-beta-amyrin 30-oxidase activity"/>
    <property type="evidence" value="ECO:0007669"/>
    <property type="project" value="UniProtKB-EC"/>
</dbReference>
<keyword evidence="8 11" id="KW-0408">Iron</keyword>
<accession>A0A2P6R285</accession>
<reference evidence="12 13" key="1">
    <citation type="journal article" date="2018" name="Nat. Genet.">
        <title>The Rosa genome provides new insights in the design of modern roses.</title>
        <authorList>
            <person name="Bendahmane M."/>
        </authorList>
    </citation>
    <scope>NUCLEOTIDE SEQUENCE [LARGE SCALE GENOMIC DNA]</scope>
    <source>
        <strain evidence="13">cv. Old Blush</strain>
    </source>
</reference>
<comment type="caution">
    <text evidence="12">The sequence shown here is derived from an EMBL/GenBank/DDBJ whole genome shotgun (WGS) entry which is preliminary data.</text>
</comment>
<dbReference type="OMA" id="FAMTEAR"/>
<keyword evidence="10" id="KW-0472">Membrane</keyword>
<evidence type="ECO:0000256" key="3">
    <source>
        <dbReference type="ARBA" id="ARBA00022617"/>
    </source>
</evidence>
<dbReference type="Pfam" id="PF00067">
    <property type="entry name" value="p450"/>
    <property type="match status" value="1"/>
</dbReference>
<gene>
    <name evidence="12" type="ORF">RchiOBHm_Chr4g0437251</name>
</gene>
<dbReference type="PROSITE" id="PS00086">
    <property type="entry name" value="CYTOCHROME_P450"/>
    <property type="match status" value="1"/>
</dbReference>
<dbReference type="Gene3D" id="1.10.630.10">
    <property type="entry name" value="Cytochrome P450"/>
    <property type="match status" value="1"/>
</dbReference>
<evidence type="ECO:0000256" key="11">
    <source>
        <dbReference type="RuleBase" id="RU000461"/>
    </source>
</evidence>
<evidence type="ECO:0000313" key="13">
    <source>
        <dbReference type="Proteomes" id="UP000238479"/>
    </source>
</evidence>
<proteinExistence type="inferred from homology"/>
<evidence type="ECO:0000256" key="4">
    <source>
        <dbReference type="ARBA" id="ARBA00022692"/>
    </source>
</evidence>
<evidence type="ECO:0000313" key="12">
    <source>
        <dbReference type="EMBL" id="PRQ40551.1"/>
    </source>
</evidence>
<keyword evidence="7 11" id="KW-0560">Oxidoreductase</keyword>